<dbReference type="InterPro" id="IPR021748">
    <property type="entry name" value="DUF3314"/>
</dbReference>
<dbReference type="Pfam" id="PF11771">
    <property type="entry name" value="DUF3314"/>
    <property type="match status" value="1"/>
</dbReference>
<keyword evidence="3" id="KW-1185">Reference proteome</keyword>
<reference evidence="2" key="1">
    <citation type="submission" date="2020-06" db="EMBL/GenBank/DDBJ databases">
        <authorList>
            <consortium name="Wellcome Sanger Institute Data Sharing"/>
        </authorList>
    </citation>
    <scope>NUCLEOTIDE SEQUENCE [LARGE SCALE GENOMIC DNA]</scope>
</reference>
<protein>
    <submittedName>
        <fullName evidence="2">Uncharacterized protein</fullName>
    </submittedName>
</protein>
<dbReference type="GeneID" id="114469239"/>
<feature type="region of interest" description="Disordered" evidence="1">
    <location>
        <begin position="1"/>
        <end position="48"/>
    </location>
</feature>
<reference evidence="2" key="3">
    <citation type="submission" date="2025-09" db="UniProtKB">
        <authorList>
            <consortium name="Ensembl"/>
        </authorList>
    </citation>
    <scope>IDENTIFICATION</scope>
</reference>
<feature type="compositionally biased region" description="Pro residues" evidence="1">
    <location>
        <begin position="24"/>
        <end position="42"/>
    </location>
</feature>
<name>A0A8C5I3D4_GOUWI</name>
<evidence type="ECO:0000256" key="1">
    <source>
        <dbReference type="SAM" id="MobiDB-lite"/>
    </source>
</evidence>
<evidence type="ECO:0000313" key="2">
    <source>
        <dbReference type="Ensembl" id="ENSGWIP00000053020.1"/>
    </source>
</evidence>
<dbReference type="AlphaFoldDB" id="A0A8C5I3D4"/>
<dbReference type="Proteomes" id="UP000694680">
    <property type="component" value="Chromosome 1"/>
</dbReference>
<gene>
    <name evidence="2" type="primary">c1h19orf67</name>
</gene>
<dbReference type="Ensembl" id="ENSGWIT00000057192.1">
    <property type="protein sequence ID" value="ENSGWIP00000053020.1"/>
    <property type="gene ID" value="ENSGWIG00000025533.1"/>
</dbReference>
<accession>A0A8C5I3D4</accession>
<sequence length="375" mass="41725">MKHRQSSGSGPGPAPGSGSGSGPGPGPAPGPEPEPAPAPAPVEPWVRELQTDEAGRLESSSRAVEDSLSMSLDVSHVSACSDPDCGCLQMQQQEWRVNILQQHLQLLLSKADDLHERLGKSGGFSRLDEEDIAADLLKLIRTSQPFFNVLESSARSTECQYMPIRLCFKMLDFSQQLCGRFEQLLSICATYNILSMDESDLYSTPYFCIGSCQLGPQTVTAFRYCKLVPYIAHADTGLYKRMRWNVDDRRKKPQREQLVEGEAETFIFTDYYFLCYEDLSMELPEVEGNSQAEYDRNSAGLWSIGQWVQLDPNPSPENLYDWILCEVPQATYQRMLSLGSEEPSCSSATDHLHQLLLSLQSKQMKGGTGNVCEPS</sequence>
<feature type="compositionally biased region" description="Gly residues" evidence="1">
    <location>
        <begin position="9"/>
        <end position="23"/>
    </location>
</feature>
<dbReference type="PANTHER" id="PTHR36292:SF1">
    <property type="entry name" value="UPF0575 PROTEIN C19ORF67"/>
    <property type="match status" value="1"/>
</dbReference>
<proteinExistence type="predicted"/>
<reference evidence="2" key="2">
    <citation type="submission" date="2025-08" db="UniProtKB">
        <authorList>
            <consortium name="Ensembl"/>
        </authorList>
    </citation>
    <scope>IDENTIFICATION</scope>
</reference>
<dbReference type="OrthoDB" id="9933945at2759"/>
<evidence type="ECO:0000313" key="3">
    <source>
        <dbReference type="Proteomes" id="UP000694680"/>
    </source>
</evidence>
<dbReference type="CTD" id="127518619"/>
<dbReference type="RefSeq" id="XP_028312331.1">
    <property type="nucleotide sequence ID" value="XM_028456530.1"/>
</dbReference>
<dbReference type="PANTHER" id="PTHR36292">
    <property type="entry name" value="UPF0575 PROTEIN C19ORF67"/>
    <property type="match status" value="1"/>
</dbReference>
<organism evidence="2 3">
    <name type="scientific">Gouania willdenowi</name>
    <name type="common">Blunt-snouted clingfish</name>
    <name type="synonym">Lepadogaster willdenowi</name>
    <dbReference type="NCBI Taxonomy" id="441366"/>
    <lineage>
        <taxon>Eukaryota</taxon>
        <taxon>Metazoa</taxon>
        <taxon>Chordata</taxon>
        <taxon>Craniata</taxon>
        <taxon>Vertebrata</taxon>
        <taxon>Euteleostomi</taxon>
        <taxon>Actinopterygii</taxon>
        <taxon>Neopterygii</taxon>
        <taxon>Teleostei</taxon>
        <taxon>Neoteleostei</taxon>
        <taxon>Acanthomorphata</taxon>
        <taxon>Ovalentaria</taxon>
        <taxon>Blenniimorphae</taxon>
        <taxon>Blenniiformes</taxon>
        <taxon>Gobiesocoidei</taxon>
        <taxon>Gobiesocidae</taxon>
        <taxon>Gobiesocinae</taxon>
        <taxon>Gouania</taxon>
    </lineage>
</organism>